<comment type="subunit">
    <text evidence="3">Homotrimer.</text>
</comment>
<comment type="similarity">
    <text evidence="2">Belongs to the fucolectin family.</text>
</comment>
<dbReference type="PANTHER" id="PTHR45713">
    <property type="entry name" value="FTP DOMAIN-CONTAINING PROTEIN"/>
    <property type="match status" value="1"/>
</dbReference>
<accession>A0ABT1KCC6</accession>
<evidence type="ECO:0000256" key="5">
    <source>
        <dbReference type="ARBA" id="ARBA00022734"/>
    </source>
</evidence>
<feature type="domain" description="Fucolectin tachylectin-4 pentraxin-1" evidence="8">
    <location>
        <begin position="16"/>
        <end position="163"/>
    </location>
</feature>
<dbReference type="PANTHER" id="PTHR45713:SF6">
    <property type="entry name" value="F5_8 TYPE C DOMAIN-CONTAINING PROTEIN"/>
    <property type="match status" value="1"/>
</dbReference>
<evidence type="ECO:0000256" key="7">
    <source>
        <dbReference type="ARBA" id="ARBA00023157"/>
    </source>
</evidence>
<dbReference type="SUPFAM" id="SSF49785">
    <property type="entry name" value="Galactose-binding domain-like"/>
    <property type="match status" value="1"/>
</dbReference>
<dbReference type="SMART" id="SM00607">
    <property type="entry name" value="FTP"/>
    <property type="match status" value="1"/>
</dbReference>
<evidence type="ECO:0000313" key="10">
    <source>
        <dbReference type="Proteomes" id="UP001320766"/>
    </source>
</evidence>
<comment type="function">
    <text evidence="1">Acts as a defensive agent. Recognizes blood group fucosylated oligosaccharides including A, B, H and Lewis B-type antigens. Does not recognize Lewis A antigen and has low affinity for monovalent haptens.</text>
</comment>
<keyword evidence="10" id="KW-1185">Reference proteome</keyword>
<reference evidence="9 10" key="1">
    <citation type="submission" date="2022-06" db="EMBL/GenBank/DDBJ databases">
        <title>Sequencing the genomes of 1000 actinobacteria strains.</title>
        <authorList>
            <person name="Klenk H.-P."/>
        </authorList>
    </citation>
    <scope>NUCLEOTIDE SEQUENCE [LARGE SCALE GENOMIC DNA]</scope>
    <source>
        <strain evidence="9 10">DSM 44170</strain>
    </source>
</reference>
<dbReference type="InterPro" id="IPR008979">
    <property type="entry name" value="Galactose-bd-like_sf"/>
</dbReference>
<sequence length="183" mass="19887">MMAQLKVIGQAVRNLDGNLALGRTATQSSTGYSLSAERAVDGTTNGDLGLGSVTHTSENPLETNPWWQVDLGSSQPISSIKLWNRTDCCANRLRDFYVFASDTPFASDDPEIIKQSSVWSHRQSAAVERALTLAVGRTARYVRVQLVGSERQRSVRPHQLDADIARVLADRHRQGPADGGLGA</sequence>
<keyword evidence="5" id="KW-0430">Lectin</keyword>
<evidence type="ECO:0000256" key="6">
    <source>
        <dbReference type="ARBA" id="ARBA00022837"/>
    </source>
</evidence>
<evidence type="ECO:0000256" key="1">
    <source>
        <dbReference type="ARBA" id="ARBA00002219"/>
    </source>
</evidence>
<comment type="caution">
    <text evidence="9">The sequence shown here is derived from an EMBL/GenBank/DDBJ whole genome shotgun (WGS) entry which is preliminary data.</text>
</comment>
<dbReference type="Gene3D" id="2.60.120.260">
    <property type="entry name" value="Galactose-binding domain-like"/>
    <property type="match status" value="1"/>
</dbReference>
<proteinExistence type="inferred from homology"/>
<dbReference type="InterPro" id="IPR051941">
    <property type="entry name" value="BG_Antigen-Binding_Lectin"/>
</dbReference>
<keyword evidence="6" id="KW-0106">Calcium</keyword>
<name>A0ABT1KCC6_9ACTN</name>
<evidence type="ECO:0000256" key="3">
    <source>
        <dbReference type="ARBA" id="ARBA00011233"/>
    </source>
</evidence>
<keyword evidence="4" id="KW-0479">Metal-binding</keyword>
<protein>
    <recommendedName>
        <fullName evidence="8">Fucolectin tachylectin-4 pentraxin-1 domain-containing protein</fullName>
    </recommendedName>
</protein>
<keyword evidence="7" id="KW-1015">Disulfide bond</keyword>
<evidence type="ECO:0000256" key="2">
    <source>
        <dbReference type="ARBA" id="ARBA00010147"/>
    </source>
</evidence>
<gene>
    <name evidence="9" type="ORF">HD595_007787</name>
</gene>
<dbReference type="Proteomes" id="UP001320766">
    <property type="component" value="Unassembled WGS sequence"/>
</dbReference>
<dbReference type="RefSeq" id="WP_253778173.1">
    <property type="nucleotide sequence ID" value="NZ_BAAAVE010000047.1"/>
</dbReference>
<evidence type="ECO:0000259" key="8">
    <source>
        <dbReference type="SMART" id="SM00607"/>
    </source>
</evidence>
<evidence type="ECO:0000313" key="9">
    <source>
        <dbReference type="EMBL" id="MCP2351665.1"/>
    </source>
</evidence>
<organism evidence="9 10">
    <name type="scientific">Nonomuraea roseoviolacea subsp. carminata</name>
    <dbReference type="NCBI Taxonomy" id="160689"/>
    <lineage>
        <taxon>Bacteria</taxon>
        <taxon>Bacillati</taxon>
        <taxon>Actinomycetota</taxon>
        <taxon>Actinomycetes</taxon>
        <taxon>Streptosporangiales</taxon>
        <taxon>Streptosporangiaceae</taxon>
        <taxon>Nonomuraea</taxon>
    </lineage>
</organism>
<dbReference type="Pfam" id="PF22633">
    <property type="entry name" value="F5_F8_type_C_2"/>
    <property type="match status" value="1"/>
</dbReference>
<dbReference type="EMBL" id="JAMZEC010000001">
    <property type="protein sequence ID" value="MCP2351665.1"/>
    <property type="molecule type" value="Genomic_DNA"/>
</dbReference>
<evidence type="ECO:0000256" key="4">
    <source>
        <dbReference type="ARBA" id="ARBA00022723"/>
    </source>
</evidence>
<dbReference type="InterPro" id="IPR006585">
    <property type="entry name" value="FTP1"/>
</dbReference>